<organism evidence="2 3">
    <name type="scientific">Aciduliprofundum boonei (strain DSM 19572 / T469)</name>
    <dbReference type="NCBI Taxonomy" id="439481"/>
    <lineage>
        <taxon>Archaea</taxon>
        <taxon>Methanobacteriati</taxon>
        <taxon>Thermoplasmatota</taxon>
        <taxon>DHVE2 group</taxon>
        <taxon>Candidatus Aciduliprofundum</taxon>
    </lineage>
</organism>
<evidence type="ECO:0000256" key="1">
    <source>
        <dbReference type="SAM" id="Phobius"/>
    </source>
</evidence>
<feature type="transmembrane region" description="Helical" evidence="1">
    <location>
        <begin position="37"/>
        <end position="64"/>
    </location>
</feature>
<keyword evidence="1" id="KW-0812">Transmembrane</keyword>
<keyword evidence="1" id="KW-1133">Transmembrane helix</keyword>
<feature type="transmembrane region" description="Helical" evidence="1">
    <location>
        <begin position="218"/>
        <end position="238"/>
    </location>
</feature>
<accession>D3TCH4</accession>
<evidence type="ECO:0000313" key="2">
    <source>
        <dbReference type="EMBL" id="ADD08259.1"/>
    </source>
</evidence>
<dbReference type="PANTHER" id="PTHR36844">
    <property type="entry name" value="PROTEASE PRSW"/>
    <property type="match status" value="1"/>
</dbReference>
<evidence type="ECO:0008006" key="4">
    <source>
        <dbReference type="Google" id="ProtNLM"/>
    </source>
</evidence>
<evidence type="ECO:0000313" key="3">
    <source>
        <dbReference type="Proteomes" id="UP000001400"/>
    </source>
</evidence>
<name>D3TCH4_ACIB4</name>
<proteinExistence type="predicted"/>
<keyword evidence="3" id="KW-1185">Reference proteome</keyword>
<sequence length="252" mass="28016">MNLIFLSIIVSVALLPSLIYMIIVRNTEKYEREPWRAVLRSFITGAFFGTIMAAIIELIAVFVFKSSLEFLRGYEFIAEHGATLSSLTLALVIAPVVEEATKAYGVLVSKRYIDEIEDGLVYGASSGFGFAFMENLLYEISALLSGGFFAWLTVSIIRSLSSALLHGSSTAFTGLGYSMRKIARRSSMGRGYLKAVTMHSSFNLLASIPILLGGIHPIFYLAPLLIAIVYGFMAFSYIRKKIKMYDRPLRQR</sequence>
<gene>
    <name evidence="2" type="ordered locus">Aboo_0448</name>
</gene>
<dbReference type="GO" id="GO:0008233">
    <property type="term" value="F:peptidase activity"/>
    <property type="evidence" value="ECO:0007669"/>
    <property type="project" value="InterPro"/>
</dbReference>
<dbReference type="InterPro" id="IPR026898">
    <property type="entry name" value="PrsW"/>
</dbReference>
<keyword evidence="1" id="KW-0472">Membrane</keyword>
<reference evidence="2" key="1">
    <citation type="submission" date="2010-02" db="EMBL/GenBank/DDBJ databases">
        <title>Complete sequence of Aciduliprofundum boonei T469.</title>
        <authorList>
            <consortium name="US DOE Joint Genome Institute"/>
            <person name="Lucas S."/>
            <person name="Copeland A."/>
            <person name="Lapidus A."/>
            <person name="Cheng J.-F."/>
            <person name="Bruce D."/>
            <person name="Goodwin L."/>
            <person name="Pitluck S."/>
            <person name="Saunders E."/>
            <person name="Detter J.C."/>
            <person name="Han C."/>
            <person name="Tapia R."/>
            <person name="Land M."/>
            <person name="Hauser L."/>
            <person name="Kyrpides N."/>
            <person name="Mikhailova N."/>
            <person name="Flores G."/>
            <person name="Reysenbach A.-L."/>
            <person name="Woyke T."/>
        </authorList>
    </citation>
    <scope>NUCLEOTIDE SEQUENCE</scope>
    <source>
        <strain evidence="2">T469</strain>
    </source>
</reference>
<protein>
    <recommendedName>
        <fullName evidence="4">PrsW family intramembrane metalloprotease</fullName>
    </recommendedName>
</protein>
<feature type="transmembrane region" description="Helical" evidence="1">
    <location>
        <begin position="163"/>
        <end position="179"/>
    </location>
</feature>
<dbReference type="GeneID" id="8827391"/>
<dbReference type="KEGG" id="abi:Aboo_0448"/>
<dbReference type="AlphaFoldDB" id="D3TCH4"/>
<dbReference type="EMBL" id="CP001941">
    <property type="protein sequence ID" value="ADD08259.1"/>
    <property type="molecule type" value="Genomic_DNA"/>
</dbReference>
<dbReference type="PANTHER" id="PTHR36844:SF1">
    <property type="entry name" value="PROTEASE PRSW"/>
    <property type="match status" value="1"/>
</dbReference>
<dbReference type="RefSeq" id="WP_012997139.1">
    <property type="nucleotide sequence ID" value="NC_013926.1"/>
</dbReference>
<dbReference type="HOGENOM" id="CLU_1100905_0_0_2"/>
<dbReference type="Pfam" id="PF13367">
    <property type="entry name" value="PrsW-protease"/>
    <property type="match status" value="1"/>
</dbReference>
<feature type="transmembrane region" description="Helical" evidence="1">
    <location>
        <begin position="191"/>
        <end position="212"/>
    </location>
</feature>
<dbReference type="Proteomes" id="UP000001400">
    <property type="component" value="Chromosome"/>
</dbReference>